<evidence type="ECO:0000313" key="2">
    <source>
        <dbReference type="Proteomes" id="UP001218629"/>
    </source>
</evidence>
<reference evidence="1 2" key="1">
    <citation type="submission" date="2022-03" db="EMBL/GenBank/DDBJ databases">
        <title>Streptomyces yunnanensis P86,complete genome.</title>
        <authorList>
            <person name="Chen S."/>
            <person name="Zhang Q."/>
        </authorList>
    </citation>
    <scope>NUCLEOTIDE SEQUENCE [LARGE SCALE GENOMIC DNA]</scope>
    <source>
        <strain evidence="1 2">P86</strain>
    </source>
</reference>
<organism evidence="1 2">
    <name type="scientific">Streptomyces yunnanensis</name>
    <dbReference type="NCBI Taxonomy" id="156453"/>
    <lineage>
        <taxon>Bacteria</taxon>
        <taxon>Bacillati</taxon>
        <taxon>Actinomycetota</taxon>
        <taxon>Actinomycetes</taxon>
        <taxon>Kitasatosporales</taxon>
        <taxon>Streptomycetaceae</taxon>
        <taxon>Streptomyces</taxon>
    </lineage>
</organism>
<name>A0ABY8AIM9_9ACTN</name>
<dbReference type="EMBL" id="CP095749">
    <property type="protein sequence ID" value="WEB44046.1"/>
    <property type="molecule type" value="Genomic_DNA"/>
</dbReference>
<accession>A0ABY8AIM9</accession>
<keyword evidence="2" id="KW-1185">Reference proteome</keyword>
<evidence type="ECO:0000313" key="1">
    <source>
        <dbReference type="EMBL" id="WEB44046.1"/>
    </source>
</evidence>
<proteinExistence type="predicted"/>
<sequence length="86" mass="8507">MAVAVPQAGGGLAVLVNDPSGALVAGTAEEGVDLGFHRGLDDQAGAESGHVFQYLDQVAVTGEQGINLGTDGLGGRYSSGHERGSA</sequence>
<dbReference type="Proteomes" id="UP001218629">
    <property type="component" value="Chromosome"/>
</dbReference>
<protein>
    <submittedName>
        <fullName evidence="1">Uncharacterized protein</fullName>
    </submittedName>
</protein>
<gene>
    <name evidence="1" type="ORF">MOV08_35370</name>
</gene>